<dbReference type="CDD" id="cd03190">
    <property type="entry name" value="GST_C_Omega_like"/>
    <property type="match status" value="1"/>
</dbReference>
<dbReference type="Gene3D" id="3.40.30.10">
    <property type="entry name" value="Glutaredoxin"/>
    <property type="match status" value="1"/>
</dbReference>
<sequence>MKRKIVMKVPMNCQKCKTKALKIAATVDGVSSVALGEEKDRVVVTGERVDAIKLAKSLRKKFKAADIITVAEVNLVGRTQSTPTALHHLSLSESLPQIPFKPSRCLAYLNIKGLDKAISFTSVKLIWERTKESDEHMGWVFPASETELAGAEPDHLNGAKSIRELYELASTQYTGKYTVPVLWDKKLKTIVSNESGEIICMFNTEFNDIAENASLDLYPPHLHSQIDQTNEWIYDKINNGVYKCGFARKQEPYDEVYVVHFKCNKKVLREYPNLFNYTKDIFQVPGMSSTVNMDHIKRHYYGSHPSINPFGIIPSGPDSDYSSPHDRSRFST</sequence>
<dbReference type="EMBL" id="VIEB01001683">
    <property type="protein sequence ID" value="TQD70792.1"/>
    <property type="molecule type" value="Genomic_DNA"/>
</dbReference>
<dbReference type="FunFam" id="3.40.30.10:FF:000198">
    <property type="entry name" value="Glutathione S-transferase family protein"/>
    <property type="match status" value="1"/>
</dbReference>
<evidence type="ECO:0000313" key="3">
    <source>
        <dbReference type="Proteomes" id="UP000315295"/>
    </source>
</evidence>
<dbReference type="GO" id="GO:0046872">
    <property type="term" value="F:metal ion binding"/>
    <property type="evidence" value="ECO:0007669"/>
    <property type="project" value="InterPro"/>
</dbReference>
<evidence type="ECO:0000259" key="1">
    <source>
        <dbReference type="PROSITE" id="PS50846"/>
    </source>
</evidence>
<dbReference type="GO" id="GO:0004364">
    <property type="term" value="F:glutathione transferase activity"/>
    <property type="evidence" value="ECO:0007669"/>
    <property type="project" value="InterPro"/>
</dbReference>
<dbReference type="GO" id="GO:0005737">
    <property type="term" value="C:cytoplasm"/>
    <property type="evidence" value="ECO:0007669"/>
    <property type="project" value="TreeGrafter"/>
</dbReference>
<dbReference type="Pfam" id="PF00403">
    <property type="entry name" value="HMA"/>
    <property type="match status" value="1"/>
</dbReference>
<reference evidence="2 3" key="1">
    <citation type="journal article" date="2019" name="G3 (Bethesda)">
        <title>Sequencing of a Wild Apple (Malus baccata) Genome Unravels the Differences Between Cultivated and Wild Apple Species Regarding Disease Resistance and Cold Tolerance.</title>
        <authorList>
            <person name="Chen X."/>
        </authorList>
    </citation>
    <scope>NUCLEOTIDE SEQUENCE [LARGE SCALE GENOMIC DNA]</scope>
    <source>
        <strain evidence="3">cv. Shandingzi</strain>
        <tissue evidence="2">Leaves</tissue>
    </source>
</reference>
<feature type="domain" description="HMA" evidence="1">
    <location>
        <begin position="2"/>
        <end position="66"/>
    </location>
</feature>
<dbReference type="InterPro" id="IPR016639">
    <property type="entry name" value="GST_Omega/GSH"/>
</dbReference>
<dbReference type="InterPro" id="IPR006121">
    <property type="entry name" value="HMA_dom"/>
</dbReference>
<dbReference type="PROSITE" id="PS50846">
    <property type="entry name" value="HMA_2"/>
    <property type="match status" value="1"/>
</dbReference>
<dbReference type="Gene3D" id="1.20.1050.10">
    <property type="match status" value="2"/>
</dbReference>
<dbReference type="SUPFAM" id="SSF55008">
    <property type="entry name" value="HMA, heavy metal-associated domain"/>
    <property type="match status" value="1"/>
</dbReference>
<dbReference type="STRING" id="106549.A0A540KA30"/>
<accession>A0A540KA30</accession>
<dbReference type="Proteomes" id="UP000315295">
    <property type="component" value="Unassembled WGS sequence"/>
</dbReference>
<dbReference type="InterPro" id="IPR036282">
    <property type="entry name" value="Glutathione-S-Trfase_C_sf"/>
</dbReference>
<dbReference type="AlphaFoldDB" id="A0A540KA30"/>
<dbReference type="SUPFAM" id="SSF47616">
    <property type="entry name" value="GST C-terminal domain-like"/>
    <property type="match status" value="1"/>
</dbReference>
<evidence type="ECO:0000313" key="2">
    <source>
        <dbReference type="EMBL" id="TQD70792.1"/>
    </source>
</evidence>
<dbReference type="PANTHER" id="PTHR32419:SF6">
    <property type="entry name" value="GLUTATHIONE S-TRANSFERASE OMEGA-LIKE 1-RELATED"/>
    <property type="match status" value="1"/>
</dbReference>
<dbReference type="Gene3D" id="3.30.70.100">
    <property type="match status" value="1"/>
</dbReference>
<comment type="caution">
    <text evidence="2">The sequence shown here is derived from an EMBL/GenBank/DDBJ whole genome shotgun (WGS) entry which is preliminary data.</text>
</comment>
<protein>
    <recommendedName>
        <fullName evidence="1">HMA domain-containing protein</fullName>
    </recommendedName>
</protein>
<dbReference type="PANTHER" id="PTHR32419">
    <property type="entry name" value="GLUTATHIONYL-HYDROQUINONE REDUCTASE"/>
    <property type="match status" value="1"/>
</dbReference>
<gene>
    <name evidence="2" type="ORF">C1H46_043688</name>
</gene>
<proteinExistence type="predicted"/>
<dbReference type="InterPro" id="IPR036163">
    <property type="entry name" value="HMA_dom_sf"/>
</dbReference>
<dbReference type="InterPro" id="IPR047047">
    <property type="entry name" value="GST_Omega-like_C"/>
</dbReference>
<keyword evidence="3" id="KW-1185">Reference proteome</keyword>
<name>A0A540KA30_MALBA</name>
<organism evidence="2 3">
    <name type="scientific">Malus baccata</name>
    <name type="common">Siberian crab apple</name>
    <name type="synonym">Pyrus baccata</name>
    <dbReference type="NCBI Taxonomy" id="106549"/>
    <lineage>
        <taxon>Eukaryota</taxon>
        <taxon>Viridiplantae</taxon>
        <taxon>Streptophyta</taxon>
        <taxon>Embryophyta</taxon>
        <taxon>Tracheophyta</taxon>
        <taxon>Spermatophyta</taxon>
        <taxon>Magnoliopsida</taxon>
        <taxon>eudicotyledons</taxon>
        <taxon>Gunneridae</taxon>
        <taxon>Pentapetalae</taxon>
        <taxon>rosids</taxon>
        <taxon>fabids</taxon>
        <taxon>Rosales</taxon>
        <taxon>Rosaceae</taxon>
        <taxon>Amygdaloideae</taxon>
        <taxon>Maleae</taxon>
        <taxon>Malus</taxon>
    </lineage>
</organism>